<dbReference type="Proteomes" id="UP000272015">
    <property type="component" value="Unassembled WGS sequence"/>
</dbReference>
<name>A0A3A5MBX8_9MICO</name>
<keyword evidence="2" id="KW-0472">Membrane</keyword>
<dbReference type="EMBL" id="QZVS01000088">
    <property type="protein sequence ID" value="RJT87637.1"/>
    <property type="molecule type" value="Genomic_DNA"/>
</dbReference>
<feature type="region of interest" description="Disordered" evidence="1">
    <location>
        <begin position="1"/>
        <end position="37"/>
    </location>
</feature>
<feature type="transmembrane region" description="Helical" evidence="2">
    <location>
        <begin position="71"/>
        <end position="91"/>
    </location>
</feature>
<feature type="transmembrane region" description="Helical" evidence="2">
    <location>
        <begin position="44"/>
        <end position="65"/>
    </location>
</feature>
<protein>
    <submittedName>
        <fullName evidence="3">Uncharacterized protein</fullName>
    </submittedName>
</protein>
<reference evidence="3 4" key="1">
    <citation type="submission" date="2018-09" db="EMBL/GenBank/DDBJ databases">
        <title>Novel species of Cryobacterium.</title>
        <authorList>
            <person name="Liu Q."/>
            <person name="Xin Y.-H."/>
        </authorList>
    </citation>
    <scope>NUCLEOTIDE SEQUENCE [LARGE SCALE GENOMIC DNA]</scope>
    <source>
        <strain evidence="3 4">Hh39</strain>
    </source>
</reference>
<dbReference type="AlphaFoldDB" id="A0A3A5MBX8"/>
<feature type="compositionally biased region" description="Basic and acidic residues" evidence="1">
    <location>
        <begin position="14"/>
        <end position="34"/>
    </location>
</feature>
<accession>A0A3A5MBX8</accession>
<proteinExistence type="predicted"/>
<gene>
    <name evidence="3" type="ORF">D6T64_13620</name>
</gene>
<keyword evidence="4" id="KW-1185">Reference proteome</keyword>
<feature type="transmembrane region" description="Helical" evidence="2">
    <location>
        <begin position="255"/>
        <end position="277"/>
    </location>
</feature>
<comment type="caution">
    <text evidence="3">The sequence shown here is derived from an EMBL/GenBank/DDBJ whole genome shotgun (WGS) entry which is preliminary data.</text>
</comment>
<evidence type="ECO:0000256" key="1">
    <source>
        <dbReference type="SAM" id="MobiDB-lite"/>
    </source>
</evidence>
<organism evidence="3 4">
    <name type="scientific">Cryobacterium melibiosiphilum</name>
    <dbReference type="NCBI Taxonomy" id="995039"/>
    <lineage>
        <taxon>Bacteria</taxon>
        <taxon>Bacillati</taxon>
        <taxon>Actinomycetota</taxon>
        <taxon>Actinomycetes</taxon>
        <taxon>Micrococcales</taxon>
        <taxon>Microbacteriaceae</taxon>
        <taxon>Cryobacterium</taxon>
    </lineage>
</organism>
<evidence type="ECO:0000313" key="4">
    <source>
        <dbReference type="Proteomes" id="UP000272015"/>
    </source>
</evidence>
<evidence type="ECO:0000256" key="2">
    <source>
        <dbReference type="SAM" id="Phobius"/>
    </source>
</evidence>
<keyword evidence="2" id="KW-1133">Transmembrane helix</keyword>
<sequence>MQMTIPVDPTLIMSDRDASSGPSTKRDAPLDTGERSGPLPEPSVALWVTMCGLVLVLAASVVASVQVSGAAQTAGIVLAAFVALMGIVYWASVASIRRLVNQLEARFPGSVVFPVATTAGLRSDVALLAAVNGAKLGQYAGVTADRAGISIWKTARSEQPLNVLLWDEIATVETNSVLVSLVPVTSLTLSGHQHGFPFRLPLPVYSATTGYPGSRRQFASVSTRLHELRASAAADGRAGDARLTPAEVRRKKPRVVGALVVTVLVGVVGWFGGQYIFEYADDARVALFDTPEAAEAVAWVSDDGLSSVTFPGTPATTTQEEVVFGQPVLLTVTVWEREDVALAVQSSPVAPLLPTGVELSALTAADIDSLLKSSLDGAVANVKDGTLVTESYADLDGARTLRGTISSAAPGTMDVIIAFHAGSLHIALAGGEDNRSEMKSAFLASFHLS</sequence>
<evidence type="ECO:0000313" key="3">
    <source>
        <dbReference type="EMBL" id="RJT87637.1"/>
    </source>
</evidence>
<keyword evidence="2" id="KW-0812">Transmembrane</keyword>